<dbReference type="RefSeq" id="WP_182302949.1">
    <property type="nucleotide sequence ID" value="NZ_CP041969.1"/>
</dbReference>
<dbReference type="PANTHER" id="PTHR43308">
    <property type="entry name" value="OUTER MEMBRANE PROTEIN ALPHA-RELATED"/>
    <property type="match status" value="1"/>
</dbReference>
<evidence type="ECO:0000313" key="3">
    <source>
        <dbReference type="Proteomes" id="UP000515679"/>
    </source>
</evidence>
<dbReference type="Pfam" id="PF18998">
    <property type="entry name" value="Flg_new_2"/>
    <property type="match status" value="2"/>
</dbReference>
<dbReference type="PROSITE" id="PS51272">
    <property type="entry name" value="SLH"/>
    <property type="match status" value="3"/>
</dbReference>
<dbReference type="InterPro" id="IPR044060">
    <property type="entry name" value="Bacterial_rp_domain"/>
</dbReference>
<feature type="domain" description="SLH" evidence="1">
    <location>
        <begin position="411"/>
        <end position="470"/>
    </location>
</feature>
<reference evidence="2 3" key="1">
    <citation type="submission" date="2019-07" db="EMBL/GenBank/DDBJ databases">
        <authorList>
            <person name="Kim J.K."/>
            <person name="Cheong H.-M."/>
            <person name="Choi Y."/>
            <person name="Hwang K.J."/>
            <person name="Lee S."/>
            <person name="Choi C."/>
        </authorList>
    </citation>
    <scope>NUCLEOTIDE SEQUENCE [LARGE SCALE GENOMIC DNA]</scope>
    <source>
        <strain evidence="2 3">KS 22</strain>
    </source>
</reference>
<dbReference type="InterPro" id="IPR001119">
    <property type="entry name" value="SLH_dom"/>
</dbReference>
<evidence type="ECO:0000259" key="1">
    <source>
        <dbReference type="PROSITE" id="PS51272"/>
    </source>
</evidence>
<keyword evidence="3" id="KW-1185">Reference proteome</keyword>
<dbReference type="InterPro" id="IPR042229">
    <property type="entry name" value="Listeria/Bacterioides_rpt_sf"/>
</dbReference>
<dbReference type="Gene3D" id="2.60.40.4270">
    <property type="entry name" value="Listeria-Bacteroides repeat domain"/>
    <property type="match status" value="2"/>
</dbReference>
<protein>
    <recommendedName>
        <fullName evidence="1">SLH domain-containing protein</fullName>
    </recommendedName>
</protein>
<gene>
    <name evidence="2" type="ORF">FPL14_10735</name>
</gene>
<dbReference type="AlphaFoldDB" id="A0A7G5BXC1"/>
<dbReference type="Pfam" id="PF00395">
    <property type="entry name" value="SLH"/>
    <property type="match status" value="3"/>
</dbReference>
<dbReference type="KEGG" id="cchl:FPL14_10735"/>
<organism evidence="2 3">
    <name type="scientific">Cohnella cholangitidis</name>
    <dbReference type="NCBI Taxonomy" id="2598458"/>
    <lineage>
        <taxon>Bacteria</taxon>
        <taxon>Bacillati</taxon>
        <taxon>Bacillota</taxon>
        <taxon>Bacilli</taxon>
        <taxon>Bacillales</taxon>
        <taxon>Paenibacillaceae</taxon>
        <taxon>Cohnella</taxon>
    </lineage>
</organism>
<feature type="domain" description="SLH" evidence="1">
    <location>
        <begin position="542"/>
        <end position="601"/>
    </location>
</feature>
<evidence type="ECO:0000313" key="2">
    <source>
        <dbReference type="EMBL" id="QMV41605.1"/>
    </source>
</evidence>
<dbReference type="Proteomes" id="UP000515679">
    <property type="component" value="Chromosome"/>
</dbReference>
<proteinExistence type="predicted"/>
<feature type="domain" description="SLH" evidence="1">
    <location>
        <begin position="471"/>
        <end position="534"/>
    </location>
</feature>
<dbReference type="EMBL" id="CP041969">
    <property type="protein sequence ID" value="QMV41605.1"/>
    <property type="molecule type" value="Genomic_DNA"/>
</dbReference>
<name>A0A7G5BXC1_9BACL</name>
<sequence length="601" mass="64140">MTYTAYYSQNTFTVTYAPGTNGTISATSESVAENGHPANVPTVTANSGYAFTGWSKDGGTTLLSKADIEATTVTGNVTYTAYYSQNTFTVTYAAGANGTISATSESVAENGYPSSVPTVTANSGYAFTGWSKDGGTTLLSKADIEDTTVKGNVTYTAYYRAITVTTPSTPSGGGGGGSAPAPTNEDDFIEVYVNGKAESVGKSKTVEANDRKVTIISVDRAKLLEKLASQGQGTVIMVPSQGETNVIVAELDGQMIESLERKQAIVELRSSTGSYWLPASQIHLDNLAKQLGAASNQDITIRIEVAESSANSRSLTESLSTSKGFALVVPPVHFTVTAAYGDKTVEITKYSEYVERAIAIPEGTDRNKITTAIVVEPDETVRHVPTKVVLLNGKYYAKVNSLTNSTYALVWHPVEFKDVENNWAKQAINDMGSRMVIDGKGNGLFSPDHNITRAEFAAIVVRGLGLKLEQGATPFKDVSTTDWYNGAIHTAYAYGLINGYEDGTFRPNDQITREQAAVIMSKAIAMTSLKDKLPVVSAAETMRPFADAENVSSWAVTGMADCLQADIVSGRKGNELAPQAFITRAEVATMIQRLLQKSNLI</sequence>
<dbReference type="InterPro" id="IPR051465">
    <property type="entry name" value="Cell_Envelope_Struct_Comp"/>
</dbReference>
<accession>A0A7G5BXC1</accession>